<dbReference type="InterPro" id="IPR006311">
    <property type="entry name" value="TAT_signal"/>
</dbReference>
<dbReference type="Proteomes" id="UP000190135">
    <property type="component" value="Unassembled WGS sequence"/>
</dbReference>
<feature type="chain" id="PRO_5013341099" evidence="5">
    <location>
        <begin position="21"/>
        <end position="337"/>
    </location>
</feature>
<keyword evidence="3" id="KW-0378">Hydrolase</keyword>
<evidence type="ECO:0000256" key="1">
    <source>
        <dbReference type="ARBA" id="ARBA00007749"/>
    </source>
</evidence>
<dbReference type="STRING" id="1365950.SAMN05428963_11462"/>
<name>A0A1T4SUG7_9HYPH</name>
<protein>
    <submittedName>
        <fullName evidence="7">Glyoxylase, beta-lactamase superfamily II</fullName>
    </submittedName>
</protein>
<dbReference type="AlphaFoldDB" id="A0A1T4SUG7"/>
<comment type="similarity">
    <text evidence="1">Belongs to the metallo-beta-lactamase superfamily.</text>
</comment>
<evidence type="ECO:0000256" key="3">
    <source>
        <dbReference type="ARBA" id="ARBA00022801"/>
    </source>
</evidence>
<dbReference type="GO" id="GO:0016787">
    <property type="term" value="F:hydrolase activity"/>
    <property type="evidence" value="ECO:0007669"/>
    <property type="project" value="UniProtKB-KW"/>
</dbReference>
<dbReference type="SUPFAM" id="SSF56281">
    <property type="entry name" value="Metallo-hydrolase/oxidoreductase"/>
    <property type="match status" value="1"/>
</dbReference>
<keyword evidence="4" id="KW-0862">Zinc</keyword>
<dbReference type="InterPro" id="IPR001279">
    <property type="entry name" value="Metallo-B-lactamas"/>
</dbReference>
<evidence type="ECO:0000256" key="2">
    <source>
        <dbReference type="ARBA" id="ARBA00022723"/>
    </source>
</evidence>
<organism evidence="7 8">
    <name type="scientific">Consotaella salsifontis</name>
    <dbReference type="NCBI Taxonomy" id="1365950"/>
    <lineage>
        <taxon>Bacteria</taxon>
        <taxon>Pseudomonadati</taxon>
        <taxon>Pseudomonadota</taxon>
        <taxon>Alphaproteobacteria</taxon>
        <taxon>Hyphomicrobiales</taxon>
        <taxon>Aurantimonadaceae</taxon>
        <taxon>Consotaella</taxon>
    </lineage>
</organism>
<dbReference type="CDD" id="cd07720">
    <property type="entry name" value="OPHC2-like_MBL-fold"/>
    <property type="match status" value="1"/>
</dbReference>
<dbReference type="RefSeq" id="WP_078709684.1">
    <property type="nucleotide sequence ID" value="NZ_FUXL01000014.1"/>
</dbReference>
<evidence type="ECO:0000313" key="8">
    <source>
        <dbReference type="Proteomes" id="UP000190135"/>
    </source>
</evidence>
<feature type="signal peptide" evidence="5">
    <location>
        <begin position="1"/>
        <end position="20"/>
    </location>
</feature>
<dbReference type="PANTHER" id="PTHR42978">
    <property type="entry name" value="QUORUM-QUENCHING LACTONASE YTNP-RELATED-RELATED"/>
    <property type="match status" value="1"/>
</dbReference>
<dbReference type="OrthoDB" id="9773738at2"/>
<dbReference type="Gene3D" id="3.60.15.10">
    <property type="entry name" value="Ribonuclease Z/Hydroxyacylglutathione hydrolase-like"/>
    <property type="match status" value="1"/>
</dbReference>
<evidence type="ECO:0000256" key="4">
    <source>
        <dbReference type="ARBA" id="ARBA00022833"/>
    </source>
</evidence>
<keyword evidence="2" id="KW-0479">Metal-binding</keyword>
<dbReference type="PROSITE" id="PS51318">
    <property type="entry name" value="TAT"/>
    <property type="match status" value="1"/>
</dbReference>
<keyword evidence="5" id="KW-0732">Signal</keyword>
<sequence length="337" mass="36575">MIAGLGFSRRSMMKAGAAVAAGLGAAVTSRFDMAQAASSGETGAAKAPEGSPMPAWSRVKLGDALITTVLDGTRAGDGPYPTFGADQSQEAVAALMRENHLPENRFVNMFNPVLIEMGGELILVDTGMGAGARGNGMGFLTERMKEAGYKPDDVSLVILTHFHGDHIGGLMEDGKPAFANARYVAGAKEYEWWTSDEARSGDRAKNAEMVEKNVVPFKDKMTMVKEGDQVIEGITAHEAFGHTPGHMIFAVQSGGKKLWLTGDTANHFVASLQRPDWSVSFDQDKAMAKETRRRVFDMIAEERSPFIGYHMPFPALGYVMKMGEGYHYMPHTYQLLV</sequence>
<proteinExistence type="inferred from homology"/>
<evidence type="ECO:0000313" key="7">
    <source>
        <dbReference type="EMBL" id="SKA31802.1"/>
    </source>
</evidence>
<keyword evidence="8" id="KW-1185">Reference proteome</keyword>
<dbReference type="Pfam" id="PF00753">
    <property type="entry name" value="Lactamase_B"/>
    <property type="match status" value="1"/>
</dbReference>
<gene>
    <name evidence="7" type="ORF">SAMN05428963_11462</name>
</gene>
<dbReference type="EMBL" id="FUXL01000014">
    <property type="protein sequence ID" value="SKA31802.1"/>
    <property type="molecule type" value="Genomic_DNA"/>
</dbReference>
<accession>A0A1T4SUG7</accession>
<dbReference type="SMART" id="SM00849">
    <property type="entry name" value="Lactamase_B"/>
    <property type="match status" value="1"/>
</dbReference>
<reference evidence="7 8" key="1">
    <citation type="submission" date="2017-02" db="EMBL/GenBank/DDBJ databases">
        <authorList>
            <person name="Peterson S.W."/>
        </authorList>
    </citation>
    <scope>NUCLEOTIDE SEQUENCE [LARGE SCALE GENOMIC DNA]</scope>
    <source>
        <strain evidence="7 8">USBA 369</strain>
    </source>
</reference>
<evidence type="ECO:0000256" key="5">
    <source>
        <dbReference type="SAM" id="SignalP"/>
    </source>
</evidence>
<feature type="domain" description="Metallo-beta-lactamase" evidence="6">
    <location>
        <begin position="109"/>
        <end position="310"/>
    </location>
</feature>
<dbReference type="InterPro" id="IPR051013">
    <property type="entry name" value="MBL_superfamily_lactonases"/>
</dbReference>
<dbReference type="PANTHER" id="PTHR42978:SF6">
    <property type="entry name" value="QUORUM-QUENCHING LACTONASE YTNP-RELATED"/>
    <property type="match status" value="1"/>
</dbReference>
<dbReference type="GO" id="GO:0046872">
    <property type="term" value="F:metal ion binding"/>
    <property type="evidence" value="ECO:0007669"/>
    <property type="project" value="UniProtKB-KW"/>
</dbReference>
<evidence type="ECO:0000259" key="6">
    <source>
        <dbReference type="SMART" id="SM00849"/>
    </source>
</evidence>
<dbReference type="InterPro" id="IPR036866">
    <property type="entry name" value="RibonucZ/Hydroxyglut_hydro"/>
</dbReference>